<dbReference type="GO" id="GO:0005524">
    <property type="term" value="F:ATP binding"/>
    <property type="evidence" value="ECO:0007669"/>
    <property type="project" value="UniProtKB-KW"/>
</dbReference>
<evidence type="ECO:0000259" key="5">
    <source>
        <dbReference type="PROSITE" id="PS51192"/>
    </source>
</evidence>
<dbReference type="Gene3D" id="3.40.50.10810">
    <property type="entry name" value="Tandem AAA-ATPase domain"/>
    <property type="match status" value="1"/>
</dbReference>
<dbReference type="InterPro" id="IPR049730">
    <property type="entry name" value="SNF2/RAD54-like_C"/>
</dbReference>
<dbReference type="Pfam" id="PF00271">
    <property type="entry name" value="Helicase_C"/>
    <property type="match status" value="1"/>
</dbReference>
<dbReference type="CDD" id="cd18793">
    <property type="entry name" value="SF2_C_SNF"/>
    <property type="match status" value="1"/>
</dbReference>
<dbReference type="InterPro" id="IPR038718">
    <property type="entry name" value="SNF2-like_sf"/>
</dbReference>
<keyword evidence="8" id="KW-1185">Reference proteome</keyword>
<dbReference type="InterPro" id="IPR000330">
    <property type="entry name" value="SNF2_N"/>
</dbReference>
<gene>
    <name evidence="7" type="ORF">JZ786_15265</name>
</gene>
<dbReference type="InterPro" id="IPR001650">
    <property type="entry name" value="Helicase_C-like"/>
</dbReference>
<evidence type="ECO:0000256" key="2">
    <source>
        <dbReference type="ARBA" id="ARBA00022801"/>
    </source>
</evidence>
<reference evidence="7 8" key="1">
    <citation type="submission" date="2021-02" db="EMBL/GenBank/DDBJ databases">
        <title>Alicyclobacillus curvatus sp. nov. and Alicyclobacillus mengziensis sp. nov., two acidophilic bacteria isolated from acid mine drainage.</title>
        <authorList>
            <person name="Huang Y."/>
        </authorList>
    </citation>
    <scope>NUCLEOTIDE SEQUENCE [LARGE SCALE GENOMIC DNA]</scope>
    <source>
        <strain evidence="7 8">S30H14</strain>
    </source>
</reference>
<evidence type="ECO:0000256" key="3">
    <source>
        <dbReference type="ARBA" id="ARBA00022806"/>
    </source>
</evidence>
<keyword evidence="2" id="KW-0378">Hydrolase</keyword>
<keyword evidence="3 7" id="KW-0347">Helicase</keyword>
<evidence type="ECO:0000259" key="6">
    <source>
        <dbReference type="PROSITE" id="PS51194"/>
    </source>
</evidence>
<dbReference type="AlphaFoldDB" id="A0A9X7VVH4"/>
<dbReference type="InterPro" id="IPR027417">
    <property type="entry name" value="P-loop_NTPase"/>
</dbReference>
<feature type="domain" description="Helicase C-terminal" evidence="6">
    <location>
        <begin position="391"/>
        <end position="553"/>
    </location>
</feature>
<keyword evidence="1" id="KW-0547">Nucleotide-binding</keyword>
<keyword evidence="4" id="KW-0067">ATP-binding</keyword>
<dbReference type="SMART" id="SM00490">
    <property type="entry name" value="HELICc"/>
    <property type="match status" value="1"/>
</dbReference>
<evidence type="ECO:0000256" key="1">
    <source>
        <dbReference type="ARBA" id="ARBA00022741"/>
    </source>
</evidence>
<dbReference type="PROSITE" id="PS51194">
    <property type="entry name" value="HELICASE_CTER"/>
    <property type="match status" value="1"/>
</dbReference>
<dbReference type="GO" id="GO:0016787">
    <property type="term" value="F:hydrolase activity"/>
    <property type="evidence" value="ECO:0007669"/>
    <property type="project" value="UniProtKB-KW"/>
</dbReference>
<dbReference type="Gene3D" id="3.40.50.300">
    <property type="entry name" value="P-loop containing nucleotide triphosphate hydrolases"/>
    <property type="match status" value="1"/>
</dbReference>
<sequence length="584" mass="67188">MAPYQQTNLSQFTPQFAHTNPLVPPVVWPDEDIETAFTAYLESIPVGNCQNRDWELFQLARMATEARLVDDFDELYALQHIRGFRPLPHQVETARQVLQQLHGRAILADEVGLGKTIEAGLIAKEYLIRGLARKVLVLAPASLVLQWTRELNEKFRIPAVAQKKAWMWHQYDVLVASLDTAKREPHRSMVLDIDWDLVIVDEAHKLKNPRTRNWDMVNQLANKYMLLLTATPIQNQLKELHTLITLLRPGQLGSTSQFVMNHVASKREAKDPEALRSRLSEVMIRNQRGDGGTSLPPRSVHVVPLSLNREEQALYDGVVEFLRETYEEQKNYRTSILPLITLQREICSSPYAAMNTLLKMHKKARTSKKRQQIEDLLAMAESIERHTKADKVFDLIDTFDEKCIIFTEYRATQDFLMSLLYRKKIPAVPFRGGFKRGKKDWMTELFHHRARVLVATESGGEGINLQFCHQMVNYDLPWNPMRLEQRIGRIHRLGQEHPVSVFNLSTHGTIEAHIVQLLQEKIRMFEHIIGELDYIVGDPEFGETMEKEILDIALTTRSDADLRGRLDAYGDKLLTKLKLKGGQS</sequence>
<dbReference type="Proteomes" id="UP000663505">
    <property type="component" value="Chromosome"/>
</dbReference>
<dbReference type="Pfam" id="PF00176">
    <property type="entry name" value="SNF2-rel_dom"/>
    <property type="match status" value="1"/>
</dbReference>
<proteinExistence type="predicted"/>
<name>A0A9X7VVH4_9BACL</name>
<protein>
    <submittedName>
        <fullName evidence="7">DEAD/DEAH box helicase</fullName>
    </submittedName>
</protein>
<dbReference type="PANTHER" id="PTHR10799">
    <property type="entry name" value="SNF2/RAD54 HELICASE FAMILY"/>
    <property type="match status" value="1"/>
</dbReference>
<evidence type="ECO:0000256" key="4">
    <source>
        <dbReference type="ARBA" id="ARBA00022840"/>
    </source>
</evidence>
<dbReference type="RefSeq" id="WP_206655266.1">
    <property type="nucleotide sequence ID" value="NZ_CP071182.1"/>
</dbReference>
<feature type="domain" description="Helicase ATP-binding" evidence="5">
    <location>
        <begin position="96"/>
        <end position="250"/>
    </location>
</feature>
<dbReference type="SMART" id="SM00487">
    <property type="entry name" value="DEXDc"/>
    <property type="match status" value="1"/>
</dbReference>
<dbReference type="KEGG" id="afx:JZ786_15265"/>
<dbReference type="GO" id="GO:0004386">
    <property type="term" value="F:helicase activity"/>
    <property type="evidence" value="ECO:0007669"/>
    <property type="project" value="UniProtKB-KW"/>
</dbReference>
<organism evidence="7 8">
    <name type="scientific">Alicyclobacillus mengziensis</name>
    <dbReference type="NCBI Taxonomy" id="2931921"/>
    <lineage>
        <taxon>Bacteria</taxon>
        <taxon>Bacillati</taxon>
        <taxon>Bacillota</taxon>
        <taxon>Bacilli</taxon>
        <taxon>Bacillales</taxon>
        <taxon>Alicyclobacillaceae</taxon>
        <taxon>Alicyclobacillus</taxon>
    </lineage>
</organism>
<accession>A0A9X7VVH4</accession>
<dbReference type="EMBL" id="CP071182">
    <property type="protein sequence ID" value="QSO45894.1"/>
    <property type="molecule type" value="Genomic_DNA"/>
</dbReference>
<evidence type="ECO:0000313" key="8">
    <source>
        <dbReference type="Proteomes" id="UP000663505"/>
    </source>
</evidence>
<dbReference type="SUPFAM" id="SSF52540">
    <property type="entry name" value="P-loop containing nucleoside triphosphate hydrolases"/>
    <property type="match status" value="2"/>
</dbReference>
<evidence type="ECO:0000313" key="7">
    <source>
        <dbReference type="EMBL" id="QSO45894.1"/>
    </source>
</evidence>
<dbReference type="InterPro" id="IPR057342">
    <property type="entry name" value="DEXDc_RapA"/>
</dbReference>
<dbReference type="CDD" id="cd18011">
    <property type="entry name" value="DEXDc_RapA"/>
    <property type="match status" value="1"/>
</dbReference>
<dbReference type="PROSITE" id="PS51192">
    <property type="entry name" value="HELICASE_ATP_BIND_1"/>
    <property type="match status" value="1"/>
</dbReference>
<dbReference type="InterPro" id="IPR014001">
    <property type="entry name" value="Helicase_ATP-bd"/>
</dbReference>